<comment type="caution">
    <text evidence="3">The sequence shown here is derived from an EMBL/GenBank/DDBJ whole genome shotgun (WGS) entry which is preliminary data.</text>
</comment>
<dbReference type="OrthoDB" id="185373at2759"/>
<organism evidence="3 4">
    <name type="scientific">Ceratopteris richardii</name>
    <name type="common">Triangle waterfern</name>
    <dbReference type="NCBI Taxonomy" id="49495"/>
    <lineage>
        <taxon>Eukaryota</taxon>
        <taxon>Viridiplantae</taxon>
        <taxon>Streptophyta</taxon>
        <taxon>Embryophyta</taxon>
        <taxon>Tracheophyta</taxon>
        <taxon>Polypodiopsida</taxon>
        <taxon>Polypodiidae</taxon>
        <taxon>Polypodiales</taxon>
        <taxon>Pteridineae</taxon>
        <taxon>Pteridaceae</taxon>
        <taxon>Parkerioideae</taxon>
        <taxon>Ceratopteris</taxon>
    </lineage>
</organism>
<proteinExistence type="predicted"/>
<evidence type="ECO:0000313" key="4">
    <source>
        <dbReference type="Proteomes" id="UP000825935"/>
    </source>
</evidence>
<gene>
    <name evidence="3" type="ORF">KP509_21G029100</name>
</gene>
<dbReference type="Gene3D" id="1.25.40.10">
    <property type="entry name" value="Tetratricopeptide repeat domain"/>
    <property type="match status" value="1"/>
</dbReference>
<dbReference type="EMBL" id="CM035426">
    <property type="protein sequence ID" value="KAH7314969.1"/>
    <property type="molecule type" value="Genomic_DNA"/>
</dbReference>
<evidence type="ECO:0000256" key="1">
    <source>
        <dbReference type="ARBA" id="ARBA00022737"/>
    </source>
</evidence>
<dbReference type="AlphaFoldDB" id="A0A8T2S8H9"/>
<dbReference type="PANTHER" id="PTHR47926">
    <property type="entry name" value="PENTATRICOPEPTIDE REPEAT-CONTAINING PROTEIN"/>
    <property type="match status" value="1"/>
</dbReference>
<accession>A0A8T2S8H9</accession>
<dbReference type="GO" id="GO:0009451">
    <property type="term" value="P:RNA modification"/>
    <property type="evidence" value="ECO:0007669"/>
    <property type="project" value="InterPro"/>
</dbReference>
<dbReference type="PROSITE" id="PS51375">
    <property type="entry name" value="PPR"/>
    <property type="match status" value="1"/>
</dbReference>
<evidence type="ECO:0008006" key="5">
    <source>
        <dbReference type="Google" id="ProtNLM"/>
    </source>
</evidence>
<dbReference type="NCBIfam" id="TIGR00756">
    <property type="entry name" value="PPR"/>
    <property type="match status" value="1"/>
</dbReference>
<name>A0A8T2S8H9_CERRI</name>
<dbReference type="InterPro" id="IPR046960">
    <property type="entry name" value="PPR_At4g14850-like_plant"/>
</dbReference>
<keyword evidence="1" id="KW-0677">Repeat</keyword>
<dbReference type="Pfam" id="PF01535">
    <property type="entry name" value="PPR"/>
    <property type="match status" value="1"/>
</dbReference>
<dbReference type="Proteomes" id="UP000825935">
    <property type="component" value="Chromosome 21"/>
</dbReference>
<dbReference type="GO" id="GO:0003723">
    <property type="term" value="F:RNA binding"/>
    <property type="evidence" value="ECO:0007669"/>
    <property type="project" value="InterPro"/>
</dbReference>
<feature type="repeat" description="PPR" evidence="2">
    <location>
        <begin position="75"/>
        <end position="109"/>
    </location>
</feature>
<dbReference type="FunFam" id="1.25.40.10:FF:000381">
    <property type="entry name" value="Pentatricopeptide repeat-containing protein"/>
    <property type="match status" value="1"/>
</dbReference>
<dbReference type="InterPro" id="IPR011990">
    <property type="entry name" value="TPR-like_helical_dom_sf"/>
</dbReference>
<evidence type="ECO:0000256" key="2">
    <source>
        <dbReference type="PROSITE-ProRule" id="PRU00708"/>
    </source>
</evidence>
<dbReference type="OMA" id="HHALAIF"/>
<reference evidence="3" key="1">
    <citation type="submission" date="2021-08" db="EMBL/GenBank/DDBJ databases">
        <title>WGS assembly of Ceratopteris richardii.</title>
        <authorList>
            <person name="Marchant D.B."/>
            <person name="Chen G."/>
            <person name="Jenkins J."/>
            <person name="Shu S."/>
            <person name="Leebens-Mack J."/>
            <person name="Grimwood J."/>
            <person name="Schmutz J."/>
            <person name="Soltis P."/>
            <person name="Soltis D."/>
            <person name="Chen Z.-H."/>
        </authorList>
    </citation>
    <scope>NUCLEOTIDE SEQUENCE</scope>
    <source>
        <strain evidence="3">Whitten #5841</strain>
        <tissue evidence="3">Leaf</tissue>
    </source>
</reference>
<dbReference type="InterPro" id="IPR002885">
    <property type="entry name" value="PPR_rpt"/>
</dbReference>
<sequence length="167" mass="18496">MQDNRILPDCVTFILLLEACTRESDLSEGRSVHVAILESGLEGTLKVGNAPVSMYGKCGSFEDADKEFKKMQIHDVFSWNSIISVYTHYGCEQGAIDLYKEMVQLGTKQNDFIFSAVLSTCFGSSMVIDGSHIHAVIIEESLESDVVIATSYSICIVNAIAWRMQEI</sequence>
<evidence type="ECO:0000313" key="3">
    <source>
        <dbReference type="EMBL" id="KAH7314969.1"/>
    </source>
</evidence>
<protein>
    <recommendedName>
        <fullName evidence="5">Pentatricopeptide repeat-containing protein</fullName>
    </recommendedName>
</protein>
<keyword evidence="4" id="KW-1185">Reference proteome</keyword>